<dbReference type="Pfam" id="PF18075">
    <property type="entry name" value="FtsX_ECD"/>
    <property type="match status" value="1"/>
</dbReference>
<feature type="transmembrane region" description="Helical" evidence="11">
    <location>
        <begin position="227"/>
        <end position="248"/>
    </location>
</feature>
<feature type="transmembrane region" description="Helical" evidence="11">
    <location>
        <begin position="20"/>
        <end position="41"/>
    </location>
</feature>
<evidence type="ECO:0000256" key="11">
    <source>
        <dbReference type="SAM" id="Phobius"/>
    </source>
</evidence>
<feature type="domain" description="FtsX extracellular" evidence="13">
    <location>
        <begin position="55"/>
        <end position="146"/>
    </location>
</feature>
<comment type="similarity">
    <text evidence="2 10">Belongs to the ABC-4 integral membrane protein family. FtsX subfamily.</text>
</comment>
<evidence type="ECO:0000256" key="2">
    <source>
        <dbReference type="ARBA" id="ARBA00007379"/>
    </source>
</evidence>
<accession>A0A1F8AZG8</accession>
<keyword evidence="5 10" id="KW-0132">Cell division</keyword>
<feature type="transmembrane region" description="Helical" evidence="11">
    <location>
        <begin position="268"/>
        <end position="297"/>
    </location>
</feature>
<dbReference type="GO" id="GO:0005886">
    <property type="term" value="C:plasma membrane"/>
    <property type="evidence" value="ECO:0007669"/>
    <property type="project" value="UniProtKB-SubCell"/>
</dbReference>
<keyword evidence="9 10" id="KW-0131">Cell cycle</keyword>
<dbReference type="PANTHER" id="PTHR47755:SF1">
    <property type="entry name" value="CELL DIVISION PROTEIN FTSX"/>
    <property type="match status" value="1"/>
</dbReference>
<evidence type="ECO:0000256" key="8">
    <source>
        <dbReference type="ARBA" id="ARBA00023136"/>
    </source>
</evidence>
<keyword evidence="7 11" id="KW-1133">Transmembrane helix</keyword>
<evidence type="ECO:0000256" key="5">
    <source>
        <dbReference type="ARBA" id="ARBA00022618"/>
    </source>
</evidence>
<dbReference type="PIRSF" id="PIRSF003097">
    <property type="entry name" value="FtsX"/>
    <property type="match status" value="1"/>
</dbReference>
<evidence type="ECO:0000313" key="14">
    <source>
        <dbReference type="EMBL" id="OGM57164.1"/>
    </source>
</evidence>
<dbReference type="Pfam" id="PF02687">
    <property type="entry name" value="FtsX"/>
    <property type="match status" value="1"/>
</dbReference>
<evidence type="ECO:0000256" key="9">
    <source>
        <dbReference type="ARBA" id="ARBA00023306"/>
    </source>
</evidence>
<feature type="transmembrane region" description="Helical" evidence="11">
    <location>
        <begin position="170"/>
        <end position="194"/>
    </location>
</feature>
<comment type="subcellular location">
    <subcellularLocation>
        <location evidence="1">Cell membrane</location>
        <topology evidence="1">Multi-pass membrane protein</topology>
    </subcellularLocation>
</comment>
<evidence type="ECO:0000259" key="12">
    <source>
        <dbReference type="Pfam" id="PF02687"/>
    </source>
</evidence>
<evidence type="ECO:0000256" key="10">
    <source>
        <dbReference type="PIRNR" id="PIRNR003097"/>
    </source>
</evidence>
<evidence type="ECO:0000256" key="3">
    <source>
        <dbReference type="ARBA" id="ARBA00021907"/>
    </source>
</evidence>
<organism evidence="14 15">
    <name type="scientific">Candidatus Woesebacteria bacterium RIFCSPHIGHO2_12_FULL_46_16</name>
    <dbReference type="NCBI Taxonomy" id="1802513"/>
    <lineage>
        <taxon>Bacteria</taxon>
        <taxon>Candidatus Woeseibacteriota</taxon>
    </lineage>
</organism>
<dbReference type="Gene3D" id="3.30.70.3040">
    <property type="match status" value="1"/>
</dbReference>
<dbReference type="PANTHER" id="PTHR47755">
    <property type="entry name" value="CELL DIVISION PROTEIN FTSX"/>
    <property type="match status" value="1"/>
</dbReference>
<keyword evidence="8 10" id="KW-0472">Membrane</keyword>
<feature type="domain" description="ABC3 transporter permease C-terminal" evidence="12">
    <location>
        <begin position="178"/>
        <end position="301"/>
    </location>
</feature>
<evidence type="ECO:0000256" key="4">
    <source>
        <dbReference type="ARBA" id="ARBA00022475"/>
    </source>
</evidence>
<evidence type="ECO:0000256" key="6">
    <source>
        <dbReference type="ARBA" id="ARBA00022692"/>
    </source>
</evidence>
<keyword evidence="4 10" id="KW-1003">Cell membrane</keyword>
<protein>
    <recommendedName>
        <fullName evidence="3 10">Cell division protein FtsX</fullName>
    </recommendedName>
</protein>
<dbReference type="InterPro" id="IPR003838">
    <property type="entry name" value="ABC3_permease_C"/>
</dbReference>
<dbReference type="GO" id="GO:0051301">
    <property type="term" value="P:cell division"/>
    <property type="evidence" value="ECO:0007669"/>
    <property type="project" value="UniProtKB-KW"/>
</dbReference>
<evidence type="ECO:0000256" key="1">
    <source>
        <dbReference type="ARBA" id="ARBA00004651"/>
    </source>
</evidence>
<dbReference type="STRING" id="1802513.A3E46_02650"/>
<dbReference type="EMBL" id="MGGZ01000017">
    <property type="protein sequence ID" value="OGM57164.1"/>
    <property type="molecule type" value="Genomic_DNA"/>
</dbReference>
<comment type="caution">
    <text evidence="14">The sequence shown here is derived from an EMBL/GenBank/DDBJ whole genome shotgun (WGS) entry which is preliminary data.</text>
</comment>
<dbReference type="AlphaFoldDB" id="A0A1F8AZG8"/>
<dbReference type="InterPro" id="IPR040690">
    <property type="entry name" value="FtsX_ECD"/>
</dbReference>
<name>A0A1F8AZG8_9BACT</name>
<evidence type="ECO:0000256" key="7">
    <source>
        <dbReference type="ARBA" id="ARBA00022989"/>
    </source>
</evidence>
<keyword evidence="6 11" id="KW-0812">Transmembrane</keyword>
<proteinExistence type="inferred from homology"/>
<dbReference type="Proteomes" id="UP000178313">
    <property type="component" value="Unassembled WGS sequence"/>
</dbReference>
<gene>
    <name evidence="14" type="ORF">A3E46_02650</name>
</gene>
<evidence type="ECO:0000313" key="15">
    <source>
        <dbReference type="Proteomes" id="UP000178313"/>
    </source>
</evidence>
<dbReference type="InterPro" id="IPR004513">
    <property type="entry name" value="FtsX"/>
</dbReference>
<sequence length="304" mass="33377">MNIHLNTAVGYIKRSPFQALAALFVLALTFFVGTHLAALVYSSGNILRYFETRPQIIAFLKDEITPEQVSALQNKLTSDERIKDVKYVSKEEALEIYKQATSDNPLLSELVSPTIFPASLEFSVSDLAFAQEAIDEVKKEGIVDQVGFTASLGGEKTLQDVVGRLKTISWYLRVGGAFFVAILAGTSLLVLLVITGMRITTRKGEIEILDLIGATPKFIRSPIILEALIYSSVGTFVGWLLAFLMWLYATPNIVSYFGDIPALPKETLNFVLLFLIILGGELIIGVGLAFAGSFFAVSRARRNK</sequence>
<reference evidence="14 15" key="1">
    <citation type="journal article" date="2016" name="Nat. Commun.">
        <title>Thousands of microbial genomes shed light on interconnected biogeochemical processes in an aquifer system.</title>
        <authorList>
            <person name="Anantharaman K."/>
            <person name="Brown C.T."/>
            <person name="Hug L.A."/>
            <person name="Sharon I."/>
            <person name="Castelle C.J."/>
            <person name="Probst A.J."/>
            <person name="Thomas B.C."/>
            <person name="Singh A."/>
            <person name="Wilkins M.J."/>
            <person name="Karaoz U."/>
            <person name="Brodie E.L."/>
            <person name="Williams K.H."/>
            <person name="Hubbard S.S."/>
            <person name="Banfield J.F."/>
        </authorList>
    </citation>
    <scope>NUCLEOTIDE SEQUENCE [LARGE SCALE GENOMIC DNA]</scope>
</reference>
<evidence type="ECO:0000259" key="13">
    <source>
        <dbReference type="Pfam" id="PF18075"/>
    </source>
</evidence>